<dbReference type="GO" id="GO:0000049">
    <property type="term" value="F:tRNA binding"/>
    <property type="evidence" value="ECO:0007669"/>
    <property type="project" value="InterPro"/>
</dbReference>
<keyword evidence="7 17" id="KW-0648">Protein biosynthesis</keyword>
<accession>A0AAD9S1I6</accession>
<comment type="catalytic activity">
    <reaction evidence="16">
        <text>tRNA(Gln) + L-glutamate + ATP = L-glutamyl-tRNA(Gln) + AMP + diphosphate</text>
        <dbReference type="Rhea" id="RHEA:64612"/>
        <dbReference type="Rhea" id="RHEA-COMP:9662"/>
        <dbReference type="Rhea" id="RHEA-COMP:9684"/>
        <dbReference type="ChEBI" id="CHEBI:29985"/>
        <dbReference type="ChEBI" id="CHEBI:30616"/>
        <dbReference type="ChEBI" id="CHEBI:33019"/>
        <dbReference type="ChEBI" id="CHEBI:78442"/>
        <dbReference type="ChEBI" id="CHEBI:78520"/>
        <dbReference type="ChEBI" id="CHEBI:456215"/>
    </reaction>
    <physiologicalReaction direction="left-to-right" evidence="16">
        <dbReference type="Rhea" id="RHEA:64613"/>
    </physiologicalReaction>
</comment>
<evidence type="ECO:0000256" key="10">
    <source>
        <dbReference type="ARBA" id="ARBA00044054"/>
    </source>
</evidence>
<dbReference type="InterPro" id="IPR008925">
    <property type="entry name" value="aa_tRNA-synth_I_cd-bd_sf"/>
</dbReference>
<dbReference type="Pfam" id="PF19269">
    <property type="entry name" value="Anticodon_2"/>
    <property type="match status" value="1"/>
</dbReference>
<comment type="catalytic activity">
    <reaction evidence="14">
        <text>tRNA(Glu) + L-glutamate + ATP = L-glutamyl-tRNA(Glu) + AMP + diphosphate</text>
        <dbReference type="Rhea" id="RHEA:23540"/>
        <dbReference type="Rhea" id="RHEA-COMP:9663"/>
        <dbReference type="Rhea" id="RHEA-COMP:9680"/>
        <dbReference type="ChEBI" id="CHEBI:29985"/>
        <dbReference type="ChEBI" id="CHEBI:30616"/>
        <dbReference type="ChEBI" id="CHEBI:33019"/>
        <dbReference type="ChEBI" id="CHEBI:78442"/>
        <dbReference type="ChEBI" id="CHEBI:78520"/>
        <dbReference type="ChEBI" id="CHEBI:456215"/>
        <dbReference type="EC" id="6.1.1.17"/>
    </reaction>
    <physiologicalReaction direction="left-to-right" evidence="14">
        <dbReference type="Rhea" id="RHEA:23541"/>
    </physiologicalReaction>
</comment>
<dbReference type="InterPro" id="IPR049940">
    <property type="entry name" value="GluQ/Sye"/>
</dbReference>
<evidence type="ECO:0000256" key="8">
    <source>
        <dbReference type="ARBA" id="ARBA00023146"/>
    </source>
</evidence>
<evidence type="ECO:0000259" key="19">
    <source>
        <dbReference type="Pfam" id="PF19269"/>
    </source>
</evidence>
<dbReference type="InterPro" id="IPR033910">
    <property type="entry name" value="GluRS_core"/>
</dbReference>
<evidence type="ECO:0000256" key="13">
    <source>
        <dbReference type="ARBA" id="ARBA00044313"/>
    </source>
</evidence>
<keyword evidence="21" id="KW-1185">Reference proteome</keyword>
<evidence type="ECO:0000256" key="6">
    <source>
        <dbReference type="ARBA" id="ARBA00022840"/>
    </source>
</evidence>
<dbReference type="PANTHER" id="PTHR43311:SF2">
    <property type="entry name" value="GLUTAMATE--TRNA LIGASE, MITOCHONDRIAL-RELATED"/>
    <property type="match status" value="1"/>
</dbReference>
<name>A0AAD9S1I6_9HYME</name>
<dbReference type="EMBL" id="JAIFRP010000001">
    <property type="protein sequence ID" value="KAK2589348.1"/>
    <property type="molecule type" value="Genomic_DNA"/>
</dbReference>
<dbReference type="FunFam" id="3.40.50.620:FF:000045">
    <property type="entry name" value="Glutamate--tRNA ligase, mitochondrial"/>
    <property type="match status" value="1"/>
</dbReference>
<evidence type="ECO:0000256" key="2">
    <source>
        <dbReference type="ARBA" id="ARBA00007894"/>
    </source>
</evidence>
<evidence type="ECO:0000313" key="21">
    <source>
        <dbReference type="Proteomes" id="UP001258017"/>
    </source>
</evidence>
<keyword evidence="8 17" id="KW-0030">Aminoacyl-tRNA synthetase</keyword>
<dbReference type="Pfam" id="PF00749">
    <property type="entry name" value="tRNA-synt_1c"/>
    <property type="match status" value="1"/>
</dbReference>
<gene>
    <name evidence="20" type="ORF">KPH14_007893</name>
</gene>
<comment type="similarity">
    <text evidence="2">Belongs to the class-I aminoacyl-tRNA synthetase family. Glutamate--tRNA ligase type 1 subfamily.</text>
</comment>
<evidence type="ECO:0000256" key="9">
    <source>
        <dbReference type="ARBA" id="ARBA00030865"/>
    </source>
</evidence>
<dbReference type="Gene3D" id="3.40.50.620">
    <property type="entry name" value="HUPs"/>
    <property type="match status" value="1"/>
</dbReference>
<dbReference type="GO" id="GO:0008270">
    <property type="term" value="F:zinc ion binding"/>
    <property type="evidence" value="ECO:0007669"/>
    <property type="project" value="InterPro"/>
</dbReference>
<evidence type="ECO:0000256" key="7">
    <source>
        <dbReference type="ARBA" id="ARBA00022917"/>
    </source>
</evidence>
<keyword evidence="6 17" id="KW-0067">ATP-binding</keyword>
<dbReference type="SUPFAM" id="SSF48163">
    <property type="entry name" value="An anticodon-binding domain of class I aminoacyl-tRNA synthetases"/>
    <property type="match status" value="1"/>
</dbReference>
<keyword evidence="5 17" id="KW-0547">Nucleotide-binding</keyword>
<dbReference type="HAMAP" id="MF_00022">
    <property type="entry name" value="Glu_tRNA_synth_type1"/>
    <property type="match status" value="1"/>
</dbReference>
<dbReference type="InterPro" id="IPR014729">
    <property type="entry name" value="Rossmann-like_a/b/a_fold"/>
</dbReference>
<dbReference type="EC" id="6.1.1.17" evidence="3"/>
<comment type="caution">
    <text evidence="20">The sequence shown here is derived from an EMBL/GenBank/DDBJ whole genome shotgun (WGS) entry which is preliminary data.</text>
</comment>
<dbReference type="GO" id="GO:0050561">
    <property type="term" value="F:glutamate-tRNA(Gln) ligase activity"/>
    <property type="evidence" value="ECO:0007669"/>
    <property type="project" value="UniProtKB-EC"/>
</dbReference>
<feature type="domain" description="Glutamyl/glutaminyl-tRNA synthetase class Ib catalytic" evidence="18">
    <location>
        <begin position="22"/>
        <end position="339"/>
    </location>
</feature>
<dbReference type="EC" id="6.1.1.24" evidence="10"/>
<dbReference type="PANTHER" id="PTHR43311">
    <property type="entry name" value="GLUTAMATE--TRNA LIGASE"/>
    <property type="match status" value="1"/>
</dbReference>
<dbReference type="InterPro" id="IPR004527">
    <property type="entry name" value="Glu-tRNA-ligase_bac/mito"/>
</dbReference>
<dbReference type="Gene3D" id="1.10.10.350">
    <property type="match status" value="1"/>
</dbReference>
<comment type="catalytic activity">
    <reaction evidence="15">
        <text>tRNA(Glx) + L-glutamate + ATP = L-glutamyl-tRNA(Glx) + AMP + diphosphate</text>
        <dbReference type="Rhea" id="RHEA:18397"/>
        <dbReference type="Rhea" id="RHEA-COMP:9713"/>
        <dbReference type="Rhea" id="RHEA-COMP:9716"/>
        <dbReference type="ChEBI" id="CHEBI:29985"/>
        <dbReference type="ChEBI" id="CHEBI:30616"/>
        <dbReference type="ChEBI" id="CHEBI:33019"/>
        <dbReference type="ChEBI" id="CHEBI:78442"/>
        <dbReference type="ChEBI" id="CHEBI:78520"/>
        <dbReference type="ChEBI" id="CHEBI:456215"/>
        <dbReference type="EC" id="6.1.1.24"/>
    </reaction>
    <physiologicalReaction direction="left-to-right" evidence="15">
        <dbReference type="Rhea" id="RHEA:18398"/>
    </physiologicalReaction>
</comment>
<dbReference type="GO" id="GO:0005524">
    <property type="term" value="F:ATP binding"/>
    <property type="evidence" value="ECO:0007669"/>
    <property type="project" value="UniProtKB-KW"/>
</dbReference>
<dbReference type="PROSITE" id="PS00178">
    <property type="entry name" value="AA_TRNA_LIGASE_I"/>
    <property type="match status" value="1"/>
</dbReference>
<protein>
    <recommendedName>
        <fullName evidence="11">Nondiscriminating glutamyl-tRNA synthetase EARS2, mitochondrial</fullName>
        <ecNumber evidence="3">6.1.1.17</ecNumber>
        <ecNumber evidence="10">6.1.1.24</ecNumber>
    </recommendedName>
    <alternativeName>
        <fullName evidence="13">Glutamate--tRNA(Gln) ligase EARS2, mitochondrial</fullName>
    </alternativeName>
    <alternativeName>
        <fullName evidence="9">Glutamyl-tRNA synthetase</fullName>
    </alternativeName>
    <alternativeName>
        <fullName evidence="12">Mitochondrial glutamyl-tRNA synthetase</fullName>
    </alternativeName>
</protein>
<reference evidence="20" key="1">
    <citation type="submission" date="2021-08" db="EMBL/GenBank/DDBJ databases">
        <authorList>
            <person name="Misof B."/>
            <person name="Oliver O."/>
            <person name="Podsiadlowski L."/>
            <person name="Donath A."/>
            <person name="Peters R."/>
            <person name="Mayer C."/>
            <person name="Rust J."/>
            <person name="Gunkel S."/>
            <person name="Lesny P."/>
            <person name="Martin S."/>
            <person name="Oeyen J.P."/>
            <person name="Petersen M."/>
            <person name="Panagiotis P."/>
            <person name="Wilbrandt J."/>
            <person name="Tanja T."/>
        </authorList>
    </citation>
    <scope>NUCLEOTIDE SEQUENCE</scope>
    <source>
        <strain evidence="20">GBR_01_08_01A</strain>
        <tissue evidence="20">Thorax + abdomen</tissue>
    </source>
</reference>
<evidence type="ECO:0000313" key="20">
    <source>
        <dbReference type="EMBL" id="KAK2589348.1"/>
    </source>
</evidence>
<evidence type="ECO:0000256" key="15">
    <source>
        <dbReference type="ARBA" id="ARBA00047479"/>
    </source>
</evidence>
<dbReference type="AlphaFoldDB" id="A0AAD9S1I6"/>
<evidence type="ECO:0000256" key="12">
    <source>
        <dbReference type="ARBA" id="ARBA00044251"/>
    </source>
</evidence>
<evidence type="ECO:0000256" key="11">
    <source>
        <dbReference type="ARBA" id="ARBA00044142"/>
    </source>
</evidence>
<evidence type="ECO:0000256" key="17">
    <source>
        <dbReference type="RuleBase" id="RU363037"/>
    </source>
</evidence>
<dbReference type="InterPro" id="IPR020058">
    <property type="entry name" value="Glu/Gln-tRNA-synth_Ib_cat-dom"/>
</dbReference>
<dbReference type="NCBIfam" id="TIGR00464">
    <property type="entry name" value="gltX_bact"/>
    <property type="match status" value="1"/>
</dbReference>
<comment type="subcellular location">
    <subcellularLocation>
        <location evidence="1">Mitochondrion</location>
    </subcellularLocation>
</comment>
<dbReference type="SUPFAM" id="SSF52374">
    <property type="entry name" value="Nucleotidylyl transferase"/>
    <property type="match status" value="1"/>
</dbReference>
<dbReference type="InterPro" id="IPR001412">
    <property type="entry name" value="aa-tRNA-synth_I_CS"/>
</dbReference>
<proteinExistence type="inferred from homology"/>
<dbReference type="InterPro" id="IPR000924">
    <property type="entry name" value="Glu/Gln-tRNA-synth"/>
</dbReference>
<dbReference type="InterPro" id="IPR020751">
    <property type="entry name" value="aa-tRNA-synth_I_codon-bd_sub2"/>
</dbReference>
<evidence type="ECO:0000256" key="14">
    <source>
        <dbReference type="ARBA" id="ARBA00047366"/>
    </source>
</evidence>
<sequence>MRSGILRIVNFLFLQKRYCSKQVRVRFAPSPTGYLHLGGLRTALYNYLFARANDGSFVLRIEDTDQSRTIPDAIERLQDDLLWVGIISDENPMRGGPYGPYLQSKRLEIYKENVQKLLDNKSAYFCFCTEQRLDLLRREAIKCGHVPKYDNRCRHLSDDEVKEKLRTGGSYCIRFKLSPDVEVFDDMIYGSVAHDIGKTEGDPVIMKSDGYPTYHFANVVDDHHMKISHVLRGVEWQISTPKHIMLYKAFGWKPPVYGHLPLILNSNGTKLSKRQDGITVDSFRKSGIFPLALLNYVTHAGGGFDRDSSVQEIYTYEKLIKQFNIKRINVNSTKLSPEKLLEFNRLEISRLLSNPNNHKFLVERVRKLVQEAFPNNKTHILRLEEDYIITILKWAQNRIYKLQDLVGVDFTFIWAIPTSLADVVQPEYIDAIKNLNEKLTETNENSLSTDVTRKYLKELAKNNGISFPMLMKILRKILSGLESGPSVAEMIEILGKNETQLRLKRSLP</sequence>
<dbReference type="InterPro" id="IPR045462">
    <property type="entry name" value="aa-tRNA-synth_I_cd-bd"/>
</dbReference>
<dbReference type="GO" id="GO:0006424">
    <property type="term" value="P:glutamyl-tRNA aminoacylation"/>
    <property type="evidence" value="ECO:0007669"/>
    <property type="project" value="InterPro"/>
</dbReference>
<dbReference type="GO" id="GO:0004818">
    <property type="term" value="F:glutamate-tRNA ligase activity"/>
    <property type="evidence" value="ECO:0007669"/>
    <property type="project" value="UniProtKB-EC"/>
</dbReference>
<evidence type="ECO:0000256" key="1">
    <source>
        <dbReference type="ARBA" id="ARBA00004173"/>
    </source>
</evidence>
<feature type="domain" description="Aminoacyl-tRNA synthetase class I anticodon-binding" evidence="19">
    <location>
        <begin position="373"/>
        <end position="506"/>
    </location>
</feature>
<evidence type="ECO:0000256" key="4">
    <source>
        <dbReference type="ARBA" id="ARBA00022598"/>
    </source>
</evidence>
<evidence type="ECO:0000256" key="5">
    <source>
        <dbReference type="ARBA" id="ARBA00022741"/>
    </source>
</evidence>
<keyword evidence="4 17" id="KW-0436">Ligase</keyword>
<reference evidence="20" key="2">
    <citation type="journal article" date="2023" name="Commun. Biol.">
        <title>Intrasexual cuticular hydrocarbon dimorphism in a wasp sheds light on hydrocarbon biosynthesis genes in Hymenoptera.</title>
        <authorList>
            <person name="Moris V.C."/>
            <person name="Podsiadlowski L."/>
            <person name="Martin S."/>
            <person name="Oeyen J.P."/>
            <person name="Donath A."/>
            <person name="Petersen M."/>
            <person name="Wilbrandt J."/>
            <person name="Misof B."/>
            <person name="Liedtke D."/>
            <person name="Thamm M."/>
            <person name="Scheiner R."/>
            <person name="Schmitt T."/>
            <person name="Niehuis O."/>
        </authorList>
    </citation>
    <scope>NUCLEOTIDE SEQUENCE</scope>
    <source>
        <strain evidence="20">GBR_01_08_01A</strain>
    </source>
</reference>
<dbReference type="CDD" id="cd00808">
    <property type="entry name" value="GluRS_core"/>
    <property type="match status" value="1"/>
</dbReference>
<dbReference type="GO" id="GO:0005739">
    <property type="term" value="C:mitochondrion"/>
    <property type="evidence" value="ECO:0007669"/>
    <property type="project" value="UniProtKB-SubCell"/>
</dbReference>
<evidence type="ECO:0000259" key="18">
    <source>
        <dbReference type="Pfam" id="PF00749"/>
    </source>
</evidence>
<evidence type="ECO:0000256" key="16">
    <source>
        <dbReference type="ARBA" id="ARBA00047689"/>
    </source>
</evidence>
<dbReference type="PRINTS" id="PR00987">
    <property type="entry name" value="TRNASYNTHGLU"/>
</dbReference>
<dbReference type="Proteomes" id="UP001258017">
    <property type="component" value="Unassembled WGS sequence"/>
</dbReference>
<organism evidence="20 21">
    <name type="scientific">Odynerus spinipes</name>
    <dbReference type="NCBI Taxonomy" id="1348599"/>
    <lineage>
        <taxon>Eukaryota</taxon>
        <taxon>Metazoa</taxon>
        <taxon>Ecdysozoa</taxon>
        <taxon>Arthropoda</taxon>
        <taxon>Hexapoda</taxon>
        <taxon>Insecta</taxon>
        <taxon>Pterygota</taxon>
        <taxon>Neoptera</taxon>
        <taxon>Endopterygota</taxon>
        <taxon>Hymenoptera</taxon>
        <taxon>Apocrita</taxon>
        <taxon>Aculeata</taxon>
        <taxon>Vespoidea</taxon>
        <taxon>Vespidae</taxon>
        <taxon>Eumeninae</taxon>
        <taxon>Odynerus</taxon>
    </lineage>
</organism>
<evidence type="ECO:0000256" key="3">
    <source>
        <dbReference type="ARBA" id="ARBA00012835"/>
    </source>
</evidence>